<evidence type="ECO:0000313" key="2">
    <source>
        <dbReference type="Proteomes" id="UP000317494"/>
    </source>
</evidence>
<organism evidence="1 2">
    <name type="scientific">Synchytrium endobioticum</name>
    <dbReference type="NCBI Taxonomy" id="286115"/>
    <lineage>
        <taxon>Eukaryota</taxon>
        <taxon>Fungi</taxon>
        <taxon>Fungi incertae sedis</taxon>
        <taxon>Chytridiomycota</taxon>
        <taxon>Chytridiomycota incertae sedis</taxon>
        <taxon>Chytridiomycetes</taxon>
        <taxon>Synchytriales</taxon>
        <taxon>Synchytriaceae</taxon>
        <taxon>Synchytrium</taxon>
    </lineage>
</organism>
<dbReference type="AlphaFoldDB" id="A0A507DSZ0"/>
<dbReference type="EMBL" id="QEAN01000002">
    <property type="protein sequence ID" value="TPX54869.1"/>
    <property type="molecule type" value="Genomic_DNA"/>
</dbReference>
<sequence length="90" mass="10427">MNYTPVIELGLLQKQDRVRMKHTITGPQFIVIACTHYELIMSRSRSVLKPHGLINADLAFSKASRSTHRGCLRIYKHAWYIAIPYNLLFI</sequence>
<dbReference type="VEuPathDB" id="FungiDB:SeMB42_g00131"/>
<name>A0A507DSZ0_9FUNG</name>
<comment type="caution">
    <text evidence="1">The sequence shown here is derived from an EMBL/GenBank/DDBJ whole genome shotgun (WGS) entry which is preliminary data.</text>
</comment>
<dbReference type="Proteomes" id="UP000317494">
    <property type="component" value="Unassembled WGS sequence"/>
</dbReference>
<evidence type="ECO:0000313" key="1">
    <source>
        <dbReference type="EMBL" id="TPX54869.1"/>
    </source>
</evidence>
<reference evidence="1 2" key="1">
    <citation type="journal article" date="2019" name="Sci. Rep.">
        <title>Comparative genomics of chytrid fungi reveal insights into the obligate biotrophic and pathogenic lifestyle of Synchytrium endobioticum.</title>
        <authorList>
            <person name="van de Vossenberg B.T.L.H."/>
            <person name="Warris S."/>
            <person name="Nguyen H.D.T."/>
            <person name="van Gent-Pelzer M.P.E."/>
            <person name="Joly D.L."/>
            <person name="van de Geest H.C."/>
            <person name="Bonants P.J.M."/>
            <person name="Smith D.S."/>
            <person name="Levesque C.A."/>
            <person name="van der Lee T.A.J."/>
        </authorList>
    </citation>
    <scope>NUCLEOTIDE SEQUENCE [LARGE SCALE GENOMIC DNA]</scope>
    <source>
        <strain evidence="1 2">MB42</strain>
    </source>
</reference>
<proteinExistence type="predicted"/>
<protein>
    <submittedName>
        <fullName evidence="1">Uncharacterized protein</fullName>
    </submittedName>
</protein>
<keyword evidence="2" id="KW-1185">Reference proteome</keyword>
<accession>A0A507DSZ0</accession>
<gene>
    <name evidence="1" type="ORF">SeMB42_g00131</name>
</gene>